<organism evidence="1 2">
    <name type="scientific">Propioniciclava flava</name>
    <dbReference type="NCBI Taxonomy" id="2072026"/>
    <lineage>
        <taxon>Bacteria</taxon>
        <taxon>Bacillati</taxon>
        <taxon>Actinomycetota</taxon>
        <taxon>Actinomycetes</taxon>
        <taxon>Propionibacteriales</taxon>
        <taxon>Propionibacteriaceae</taxon>
        <taxon>Propioniciclava</taxon>
    </lineage>
</organism>
<proteinExistence type="predicted"/>
<dbReference type="RefSeq" id="WP_129458211.1">
    <property type="nucleotide sequence ID" value="NZ_PPCV01000003.1"/>
</dbReference>
<reference evidence="1 2" key="1">
    <citation type="submission" date="2018-01" db="EMBL/GenBank/DDBJ databases">
        <title>Lactibacter flavus gen. nov., sp. nov., a novel bacterium of the family Propionibacteriaceae isolated from raw milk and dairy products.</title>
        <authorList>
            <person name="Wenning M."/>
            <person name="Breitenwieser F."/>
            <person name="Huptas C."/>
            <person name="von Neubeck M."/>
            <person name="Busse H.-J."/>
            <person name="Scherer S."/>
        </authorList>
    </citation>
    <scope>NUCLEOTIDE SEQUENCE [LARGE SCALE GENOMIC DNA]</scope>
    <source>
        <strain evidence="1 2">VG341</strain>
    </source>
</reference>
<comment type="caution">
    <text evidence="1">The sequence shown here is derived from an EMBL/GenBank/DDBJ whole genome shotgun (WGS) entry which is preliminary data.</text>
</comment>
<gene>
    <name evidence="1" type="ORF">C1706_05420</name>
</gene>
<dbReference type="GO" id="GO:0003677">
    <property type="term" value="F:DNA binding"/>
    <property type="evidence" value="ECO:0007669"/>
    <property type="project" value="InterPro"/>
</dbReference>
<sequence>MADDPPTFSEVLSAAIQHRGLSLERLRSRLDAAGVPVSIATLSYWQSGRSLPTRSRSYLTLVELERILGVEPGELTQLTHTADGRTRREQFEWQTVIPVRDLATQIIDDLGIEMQGRLTRVSMMDRVHVRADKSEAMQHSEVVWRVERQGRPRWAVVLEQDADTEATPRIEAVFGCSVGEVVKVPARRLLVAEMVAQRRLLRGEHFLAEYRISYGHTVTPSFRTQRAVADTVRTLGLSVSFDPGTLPTRVTSGFQSVMGQPPQAPLPVPLTGTQTQAVWVDARPGVYSLMWEWD</sequence>
<keyword evidence="2" id="KW-1185">Reference proteome</keyword>
<evidence type="ECO:0000313" key="1">
    <source>
        <dbReference type="EMBL" id="RXW32602.1"/>
    </source>
</evidence>
<dbReference type="InterPro" id="IPR010982">
    <property type="entry name" value="Lambda_DNA-bd_dom_sf"/>
</dbReference>
<dbReference type="AlphaFoldDB" id="A0A4Q2EIZ5"/>
<name>A0A4Q2EIZ5_9ACTN</name>
<evidence type="ECO:0000313" key="2">
    <source>
        <dbReference type="Proteomes" id="UP000290624"/>
    </source>
</evidence>
<accession>A0A4Q2EIZ5</accession>
<dbReference type="Proteomes" id="UP000290624">
    <property type="component" value="Unassembled WGS sequence"/>
</dbReference>
<dbReference type="InterPro" id="IPR001387">
    <property type="entry name" value="Cro/C1-type_HTH"/>
</dbReference>
<dbReference type="CDD" id="cd00093">
    <property type="entry name" value="HTH_XRE"/>
    <property type="match status" value="1"/>
</dbReference>
<dbReference type="EMBL" id="PPCV01000003">
    <property type="protein sequence ID" value="RXW32602.1"/>
    <property type="molecule type" value="Genomic_DNA"/>
</dbReference>
<protein>
    <submittedName>
        <fullName evidence="1">Uncharacterized protein</fullName>
    </submittedName>
</protein>
<dbReference type="Gene3D" id="1.10.260.40">
    <property type="entry name" value="lambda repressor-like DNA-binding domains"/>
    <property type="match status" value="1"/>
</dbReference>
<dbReference type="OrthoDB" id="3722161at2"/>